<proteinExistence type="predicted"/>
<dbReference type="AlphaFoldDB" id="A0A927D1C6"/>
<protein>
    <submittedName>
        <fullName evidence="1">ATP-binding protein</fullName>
    </submittedName>
</protein>
<dbReference type="GO" id="GO:0005524">
    <property type="term" value="F:ATP binding"/>
    <property type="evidence" value="ECO:0007669"/>
    <property type="project" value="UniProtKB-KW"/>
</dbReference>
<dbReference type="InterPro" id="IPR017101">
    <property type="entry name" value="P-loop_ATP/GTP-bd_All4644_prd"/>
</dbReference>
<dbReference type="EMBL" id="JACTAG010000001">
    <property type="protein sequence ID" value="MBD3663273.1"/>
    <property type="molecule type" value="Genomic_DNA"/>
</dbReference>
<keyword evidence="2" id="KW-1185">Reference proteome</keyword>
<reference evidence="1" key="1">
    <citation type="submission" date="2020-08" db="EMBL/GenBank/DDBJ databases">
        <title>Sulfitobacter aestuariivivens sp. nov., isolated from a tidal flat.</title>
        <authorList>
            <person name="Park S."/>
            <person name="Yoon J.-H."/>
        </authorList>
    </citation>
    <scope>NUCLEOTIDE SEQUENCE</scope>
    <source>
        <strain evidence="1">TSTF-M16</strain>
    </source>
</reference>
<dbReference type="Proteomes" id="UP000635142">
    <property type="component" value="Unassembled WGS sequence"/>
</dbReference>
<evidence type="ECO:0000313" key="1">
    <source>
        <dbReference type="EMBL" id="MBD3663273.1"/>
    </source>
</evidence>
<dbReference type="PIRSF" id="PIRSF037081">
    <property type="entry name" value="P-loop_All4644_prd"/>
    <property type="match status" value="1"/>
</dbReference>
<dbReference type="Gene3D" id="3.40.50.300">
    <property type="entry name" value="P-loop containing nucleotide triphosphate hydrolases"/>
    <property type="match status" value="1"/>
</dbReference>
<dbReference type="SUPFAM" id="SSF52540">
    <property type="entry name" value="P-loop containing nucleoside triphosphate hydrolases"/>
    <property type="match status" value="1"/>
</dbReference>
<gene>
    <name evidence="1" type="ORF">H9Q16_05010</name>
</gene>
<accession>A0A927D1C6</accession>
<organism evidence="1 2">
    <name type="scientific">Sulfitobacter aestuariivivens</name>
    <dbReference type="NCBI Taxonomy" id="2766981"/>
    <lineage>
        <taxon>Bacteria</taxon>
        <taxon>Pseudomonadati</taxon>
        <taxon>Pseudomonadota</taxon>
        <taxon>Alphaproteobacteria</taxon>
        <taxon>Rhodobacterales</taxon>
        <taxon>Roseobacteraceae</taxon>
        <taxon>Sulfitobacter</taxon>
    </lineage>
</organism>
<dbReference type="Pfam" id="PF13671">
    <property type="entry name" value="AAA_33"/>
    <property type="match status" value="1"/>
</dbReference>
<evidence type="ECO:0000313" key="2">
    <source>
        <dbReference type="Proteomes" id="UP000635142"/>
    </source>
</evidence>
<keyword evidence="1" id="KW-0067">ATP-binding</keyword>
<dbReference type="InterPro" id="IPR027417">
    <property type="entry name" value="P-loop_NTPase"/>
</dbReference>
<sequence length="165" mass="18403">MSYEPPILHMLCGKPASGKSTLTSKLSRVPGTVLISEDVWLSGLYSDQMHTVADYVQYARKLRAIMGPHVGGLLQAGVSVVLDFPANTVETRKWMHGILQQTDAANKLHVLDVPDEVCLERLQARNKSGKHPFSVTEDQFRQIVRHYAPPTADEGFDIVLHRWDG</sequence>
<keyword evidence="1" id="KW-0547">Nucleotide-binding</keyword>
<name>A0A927D1C6_9RHOB</name>
<comment type="caution">
    <text evidence="1">The sequence shown here is derived from an EMBL/GenBank/DDBJ whole genome shotgun (WGS) entry which is preliminary data.</text>
</comment>